<dbReference type="PANTHER" id="PTHR33494">
    <property type="entry name" value="OS02G0793800 PROTEIN"/>
    <property type="match status" value="1"/>
</dbReference>
<dbReference type="Pfam" id="PF24818">
    <property type="entry name" value="PH_TRF2_HOY1"/>
    <property type="match status" value="1"/>
</dbReference>
<feature type="domain" description="TRF2/HOY1 PH-like" evidence="1">
    <location>
        <begin position="67"/>
        <end position="185"/>
    </location>
</feature>
<dbReference type="InterPro" id="IPR057939">
    <property type="entry name" value="TRF2_HOY1_PH"/>
</dbReference>
<accession>A0A1S2XWK3</accession>
<dbReference type="Proteomes" id="UP000087171">
    <property type="component" value="Chromosome Ca4"/>
</dbReference>
<dbReference type="eggNOG" id="ENOG502RUQM">
    <property type="taxonomic scope" value="Eukaryota"/>
</dbReference>
<keyword evidence="2" id="KW-1185">Reference proteome</keyword>
<dbReference type="RefSeq" id="XP_004495661.1">
    <property type="nucleotide sequence ID" value="XM_004495604.3"/>
</dbReference>
<proteinExistence type="predicted"/>
<sequence length="372" mass="43217">MEHINGYYRTPLLSNNDDEQTAYNMDNLNLKELSKYPLPLGLKLTLTPEMLPLTNPATKVEKLKAVHFPMYILNIGFFKNEAKYPTDLVAKFYYAKRKLVWEILRDGLKEKIEILWQNISAIRAVIEDNLPGILEIELDKVPSFFREIEPKPGKHTVWTLSHDFTHGQASKYRRHYLQFPPGVLDRYYIKLLQCDNRLLELSQRPFPRSHAIYFDSYFDKRTTQLVFCQDSTNTSVMDQQVQLLGPLPLIDHYNNLTSQTLDEAINNQMRQDPMMSTSWSQGFHYDTLLSMESVPHANCIQAQQSGQEGLKYEHPSDFNNMLLRGYHIPEIEFNRTYMRDNGNVVCANVGQSIDASSVYNTNTSTQIDWSML</sequence>
<dbReference type="PaxDb" id="3827-XP_004495661.1"/>
<name>A0A1S2XWK3_CICAR</name>
<protein>
    <submittedName>
        <fullName evidence="3">Uncharacterized protein LOC101510904</fullName>
    </submittedName>
</protein>
<evidence type="ECO:0000313" key="2">
    <source>
        <dbReference type="Proteomes" id="UP000087171"/>
    </source>
</evidence>
<reference evidence="3" key="2">
    <citation type="submission" date="2025-08" db="UniProtKB">
        <authorList>
            <consortium name="RefSeq"/>
        </authorList>
    </citation>
    <scope>IDENTIFICATION</scope>
    <source>
        <tissue evidence="3">Etiolated seedlings</tissue>
    </source>
</reference>
<dbReference type="AlphaFoldDB" id="A0A1S2XWK3"/>
<dbReference type="KEGG" id="cam:101510904"/>
<organism evidence="2 3">
    <name type="scientific">Cicer arietinum</name>
    <name type="common">Chickpea</name>
    <name type="synonym">Garbanzo</name>
    <dbReference type="NCBI Taxonomy" id="3827"/>
    <lineage>
        <taxon>Eukaryota</taxon>
        <taxon>Viridiplantae</taxon>
        <taxon>Streptophyta</taxon>
        <taxon>Embryophyta</taxon>
        <taxon>Tracheophyta</taxon>
        <taxon>Spermatophyta</taxon>
        <taxon>Magnoliopsida</taxon>
        <taxon>eudicotyledons</taxon>
        <taxon>Gunneridae</taxon>
        <taxon>Pentapetalae</taxon>
        <taxon>rosids</taxon>
        <taxon>fabids</taxon>
        <taxon>Fabales</taxon>
        <taxon>Fabaceae</taxon>
        <taxon>Papilionoideae</taxon>
        <taxon>50 kb inversion clade</taxon>
        <taxon>NPAAA clade</taxon>
        <taxon>Hologalegina</taxon>
        <taxon>IRL clade</taxon>
        <taxon>Cicereae</taxon>
        <taxon>Cicer</taxon>
    </lineage>
</organism>
<evidence type="ECO:0000313" key="3">
    <source>
        <dbReference type="RefSeq" id="XP_004495661.1"/>
    </source>
</evidence>
<reference evidence="2" key="1">
    <citation type="journal article" date="2013" name="Nat. Biotechnol.">
        <title>Draft genome sequence of chickpea (Cicer arietinum) provides a resource for trait improvement.</title>
        <authorList>
            <person name="Varshney R.K."/>
            <person name="Song C."/>
            <person name="Saxena R.K."/>
            <person name="Azam S."/>
            <person name="Yu S."/>
            <person name="Sharpe A.G."/>
            <person name="Cannon S."/>
            <person name="Baek J."/>
            <person name="Rosen B.D."/>
            <person name="Tar'an B."/>
            <person name="Millan T."/>
            <person name="Zhang X."/>
            <person name="Ramsay L.D."/>
            <person name="Iwata A."/>
            <person name="Wang Y."/>
            <person name="Nelson W."/>
            <person name="Farmer A.D."/>
            <person name="Gaur P.M."/>
            <person name="Soderlund C."/>
            <person name="Penmetsa R.V."/>
            <person name="Xu C."/>
            <person name="Bharti A.K."/>
            <person name="He W."/>
            <person name="Winter P."/>
            <person name="Zhao S."/>
            <person name="Hane J.K."/>
            <person name="Carrasquilla-Garcia N."/>
            <person name="Condie J.A."/>
            <person name="Upadhyaya H.D."/>
            <person name="Luo M.C."/>
            <person name="Thudi M."/>
            <person name="Gowda C.L."/>
            <person name="Singh N.P."/>
            <person name="Lichtenzveig J."/>
            <person name="Gali K.K."/>
            <person name="Rubio J."/>
            <person name="Nadarajan N."/>
            <person name="Dolezel J."/>
            <person name="Bansal K.C."/>
            <person name="Xu X."/>
            <person name="Edwards D."/>
            <person name="Zhang G."/>
            <person name="Kahl G."/>
            <person name="Gil J."/>
            <person name="Singh K.B."/>
            <person name="Datta S.K."/>
            <person name="Jackson S.A."/>
            <person name="Wang J."/>
            <person name="Cook D.R."/>
        </authorList>
    </citation>
    <scope>NUCLEOTIDE SEQUENCE [LARGE SCALE GENOMIC DNA]</scope>
    <source>
        <strain evidence="2">cv. CDC Frontier</strain>
    </source>
</reference>
<evidence type="ECO:0000259" key="1">
    <source>
        <dbReference type="Pfam" id="PF24818"/>
    </source>
</evidence>
<dbReference type="PANTHER" id="PTHR33494:SF5">
    <property type="entry name" value="F10A16.6 PROTEIN"/>
    <property type="match status" value="1"/>
</dbReference>
<dbReference type="GeneID" id="101510904"/>
<gene>
    <name evidence="3" type="primary">LOC101510904</name>
</gene>
<dbReference type="OrthoDB" id="1689622at2759"/>